<dbReference type="RefSeq" id="WP_320506725.1">
    <property type="nucleotide sequence ID" value="NZ_JAXCLW010000001.1"/>
</dbReference>
<feature type="compositionally biased region" description="Polar residues" evidence="1">
    <location>
        <begin position="82"/>
        <end position="94"/>
    </location>
</feature>
<dbReference type="Proteomes" id="UP001279642">
    <property type="component" value="Unassembled WGS sequence"/>
</dbReference>
<proteinExistence type="predicted"/>
<evidence type="ECO:0000313" key="2">
    <source>
        <dbReference type="EMBL" id="MDY0881670.1"/>
    </source>
</evidence>
<protein>
    <recommendedName>
        <fullName evidence="4">Stress-induced acidophilic repeat protein</fullName>
    </recommendedName>
</protein>
<sequence length="94" mass="10253">MPSDKKGKRQTERTGPERATSATRASETRPQDKDFDDPHLTKAAETGRDSPHALQRGGGFKQDRDRAEGGERLADEAREDISGQSGQSNTNRSG</sequence>
<feature type="region of interest" description="Disordered" evidence="1">
    <location>
        <begin position="1"/>
        <end position="94"/>
    </location>
</feature>
<dbReference type="EMBL" id="JAXCLW010000001">
    <property type="protein sequence ID" value="MDY0881670.1"/>
    <property type="molecule type" value="Genomic_DNA"/>
</dbReference>
<organism evidence="2 3">
    <name type="scientific">Dongia soli</name>
    <dbReference type="NCBI Taxonomy" id="600628"/>
    <lineage>
        <taxon>Bacteria</taxon>
        <taxon>Pseudomonadati</taxon>
        <taxon>Pseudomonadota</taxon>
        <taxon>Alphaproteobacteria</taxon>
        <taxon>Rhodospirillales</taxon>
        <taxon>Dongiaceae</taxon>
        <taxon>Dongia</taxon>
    </lineage>
</organism>
<evidence type="ECO:0008006" key="4">
    <source>
        <dbReference type="Google" id="ProtNLM"/>
    </source>
</evidence>
<feature type="compositionally biased region" description="Basic and acidic residues" evidence="1">
    <location>
        <begin position="26"/>
        <end position="51"/>
    </location>
</feature>
<keyword evidence="3" id="KW-1185">Reference proteome</keyword>
<feature type="compositionally biased region" description="Basic and acidic residues" evidence="1">
    <location>
        <begin position="61"/>
        <end position="81"/>
    </location>
</feature>
<evidence type="ECO:0000313" key="3">
    <source>
        <dbReference type="Proteomes" id="UP001279642"/>
    </source>
</evidence>
<reference evidence="2 3" key="1">
    <citation type="journal article" date="2016" name="Antonie Van Leeuwenhoek">
        <title>Dongia soli sp. nov., isolated from soil from Dokdo, Korea.</title>
        <authorList>
            <person name="Kim D.U."/>
            <person name="Lee H."/>
            <person name="Kim H."/>
            <person name="Kim S.G."/>
            <person name="Ka J.O."/>
        </authorList>
    </citation>
    <scope>NUCLEOTIDE SEQUENCE [LARGE SCALE GENOMIC DNA]</scope>
    <source>
        <strain evidence="2 3">D78</strain>
    </source>
</reference>
<gene>
    <name evidence="2" type="ORF">SMD27_02330</name>
</gene>
<accession>A0ABU5E5X9</accession>
<evidence type="ECO:0000256" key="1">
    <source>
        <dbReference type="SAM" id="MobiDB-lite"/>
    </source>
</evidence>
<name>A0ABU5E5X9_9PROT</name>
<comment type="caution">
    <text evidence="2">The sequence shown here is derived from an EMBL/GenBank/DDBJ whole genome shotgun (WGS) entry which is preliminary data.</text>
</comment>